<protein>
    <submittedName>
        <fullName evidence="2">Uncharacterized protein</fullName>
    </submittedName>
</protein>
<accession>A0AAJ0GBV4</accession>
<evidence type="ECO:0000256" key="1">
    <source>
        <dbReference type="SAM" id="MobiDB-lite"/>
    </source>
</evidence>
<reference evidence="2" key="1">
    <citation type="submission" date="2023-04" db="EMBL/GenBank/DDBJ databases">
        <title>Black Yeasts Isolated from many extreme environments.</title>
        <authorList>
            <person name="Coleine C."/>
            <person name="Stajich J.E."/>
            <person name="Selbmann L."/>
        </authorList>
    </citation>
    <scope>NUCLEOTIDE SEQUENCE</scope>
    <source>
        <strain evidence="2">CCFEE 5312</strain>
    </source>
</reference>
<dbReference type="EMBL" id="JAWDJX010000019">
    <property type="protein sequence ID" value="KAK3052616.1"/>
    <property type="molecule type" value="Genomic_DNA"/>
</dbReference>
<evidence type="ECO:0000313" key="2">
    <source>
        <dbReference type="EMBL" id="KAK3052616.1"/>
    </source>
</evidence>
<evidence type="ECO:0000313" key="3">
    <source>
        <dbReference type="Proteomes" id="UP001271007"/>
    </source>
</evidence>
<keyword evidence="3" id="KW-1185">Reference proteome</keyword>
<sequence>MVTGALTGAKSHLPHVGSSTELRRPPIFTFISYLIHPDAGHSMAGADFIPIDDSISSDDNDYGIPVEVTAIIAEYLDSRHDLRALAVVNKIWTYGANTRLFCSIRISLAPTDRPPIGLQQWTYLLHRRESLTHVRKLEFVDERQHPATRHQAQDTQKGCKDTLRIPSNNDVDTVSLVHFVRAMPPKLGDIVWASSRQFPRGLLEELHRSRRTCRLHVETFHEPDKAFKLRHPPDVYVDAKLLANSPSLHRITVRCCEAEDPTTNHNNGISALLGMVGGRAPGLKKVCVLPAYPSPSNTVGPTPLPLPHPPCTPTPTPRGSLTSLELGEMKRRSRGYMERGFRATNSALLQELRMHDWLDSDALYYLSSLDWSSLRLLEIYLAPSKYHI</sequence>
<proteinExistence type="predicted"/>
<comment type="caution">
    <text evidence="2">The sequence shown here is derived from an EMBL/GenBank/DDBJ whole genome shotgun (WGS) entry which is preliminary data.</text>
</comment>
<name>A0AAJ0GBV4_9PEZI</name>
<dbReference type="Proteomes" id="UP001271007">
    <property type="component" value="Unassembled WGS sequence"/>
</dbReference>
<feature type="region of interest" description="Disordered" evidence="1">
    <location>
        <begin position="144"/>
        <end position="164"/>
    </location>
</feature>
<dbReference type="AlphaFoldDB" id="A0AAJ0GBV4"/>
<organism evidence="2 3">
    <name type="scientific">Extremus antarcticus</name>
    <dbReference type="NCBI Taxonomy" id="702011"/>
    <lineage>
        <taxon>Eukaryota</taxon>
        <taxon>Fungi</taxon>
        <taxon>Dikarya</taxon>
        <taxon>Ascomycota</taxon>
        <taxon>Pezizomycotina</taxon>
        <taxon>Dothideomycetes</taxon>
        <taxon>Dothideomycetidae</taxon>
        <taxon>Mycosphaerellales</taxon>
        <taxon>Extremaceae</taxon>
        <taxon>Extremus</taxon>
    </lineage>
</organism>
<gene>
    <name evidence="2" type="ORF">LTR09_006097</name>
</gene>